<name>A0AAV8Q6V3_ENSVE</name>
<feature type="region of interest" description="Disordered" evidence="3">
    <location>
        <begin position="30"/>
        <end position="49"/>
    </location>
</feature>
<dbReference type="InterPro" id="IPR036291">
    <property type="entry name" value="NAD(P)-bd_dom_sf"/>
</dbReference>
<evidence type="ECO:0000256" key="2">
    <source>
        <dbReference type="RuleBase" id="RU004475"/>
    </source>
</evidence>
<evidence type="ECO:0000259" key="4">
    <source>
        <dbReference type="Pfam" id="PF01073"/>
    </source>
</evidence>
<dbReference type="PANTHER" id="PTHR10366">
    <property type="entry name" value="NAD DEPENDENT EPIMERASE/DEHYDRATASE"/>
    <property type="match status" value="1"/>
</dbReference>
<comment type="caution">
    <text evidence="5">The sequence shown here is derived from an EMBL/GenBank/DDBJ whole genome shotgun (WGS) entry which is preliminary data.</text>
</comment>
<proteinExistence type="inferred from homology"/>
<dbReference type="FunFam" id="3.40.50.720:FF:000388">
    <property type="entry name" value="Cinnamoyl-CoA reductase-like SNL6"/>
    <property type="match status" value="1"/>
</dbReference>
<feature type="compositionally biased region" description="Gly residues" evidence="3">
    <location>
        <begin position="30"/>
        <end position="41"/>
    </location>
</feature>
<sequence>MGALRRRVSAEVEAEELREVILRSCGGGGGGCSGRKAGPGGVRRRTGGDGTGWEEGRVVCVTGGVSFVGSAIVRRLLARGYAVRLLVDTQEDLEKLREKEMFQGDGVWAAAVANVMDLDSLCRAFDGCTAVFHSSSSVDPRGISGYSKHMVEVEVRAAERVIEACVRTKSVRKCVFTSSLLACVWRQRDPCHARHATIVDDNSWSDETVCRDGKLWFALGKTMAEKAAWRAARGRDLNLVTVCPALVTGPGFQHLNPTGSIAYLKGAQYMFAEALLATVDVEQLADAHVSIYEAMNKNACGRYICFDHVIQTGEEAAELERQLRLPNRVCGATREVDRTSSELSNQKLLELMNSRRRCTHDVYSYFP</sequence>
<dbReference type="InterPro" id="IPR002225">
    <property type="entry name" value="3Beta_OHSteriod_DH/Estase"/>
</dbReference>
<dbReference type="InterPro" id="IPR050425">
    <property type="entry name" value="NAD(P)_dehydrat-like"/>
</dbReference>
<reference evidence="5 6" key="1">
    <citation type="submission" date="2022-12" db="EMBL/GenBank/DDBJ databases">
        <title>Chromosome-scale assembly of the Ensete ventricosum genome.</title>
        <authorList>
            <person name="Dussert Y."/>
            <person name="Stocks J."/>
            <person name="Wendawek A."/>
            <person name="Woldeyes F."/>
            <person name="Nichols R.A."/>
            <person name="Borrell J.S."/>
        </authorList>
    </citation>
    <scope>NUCLEOTIDE SEQUENCE [LARGE SCALE GENOMIC DNA]</scope>
    <source>
        <strain evidence="6">cv. Maze</strain>
        <tissue evidence="5">Seeds</tissue>
    </source>
</reference>
<dbReference type="AlphaFoldDB" id="A0AAV8Q6V3"/>
<accession>A0AAV8Q6V3</accession>
<dbReference type="GO" id="GO:0006694">
    <property type="term" value="P:steroid biosynthetic process"/>
    <property type="evidence" value="ECO:0007669"/>
    <property type="project" value="InterPro"/>
</dbReference>
<dbReference type="Gene3D" id="3.40.50.720">
    <property type="entry name" value="NAD(P)-binding Rossmann-like Domain"/>
    <property type="match status" value="1"/>
</dbReference>
<protein>
    <recommendedName>
        <fullName evidence="4">3-beta hydroxysteroid dehydrogenase/isomerase domain-containing protein</fullName>
    </recommendedName>
</protein>
<evidence type="ECO:0000256" key="1">
    <source>
        <dbReference type="ARBA" id="ARBA00023002"/>
    </source>
</evidence>
<organism evidence="5 6">
    <name type="scientific">Ensete ventricosum</name>
    <name type="common">Abyssinian banana</name>
    <name type="synonym">Musa ensete</name>
    <dbReference type="NCBI Taxonomy" id="4639"/>
    <lineage>
        <taxon>Eukaryota</taxon>
        <taxon>Viridiplantae</taxon>
        <taxon>Streptophyta</taxon>
        <taxon>Embryophyta</taxon>
        <taxon>Tracheophyta</taxon>
        <taxon>Spermatophyta</taxon>
        <taxon>Magnoliopsida</taxon>
        <taxon>Liliopsida</taxon>
        <taxon>Zingiberales</taxon>
        <taxon>Musaceae</taxon>
        <taxon>Ensete</taxon>
    </lineage>
</organism>
<keyword evidence="6" id="KW-1185">Reference proteome</keyword>
<dbReference type="PANTHER" id="PTHR10366:SF483">
    <property type="entry name" value="CINNAMOYL COA REDUCTASE-LIKE PROTEIN"/>
    <property type="match status" value="1"/>
</dbReference>
<dbReference type="SUPFAM" id="SSF51735">
    <property type="entry name" value="NAD(P)-binding Rossmann-fold domains"/>
    <property type="match status" value="1"/>
</dbReference>
<comment type="similarity">
    <text evidence="2">Belongs to the 3-beta-HSD family.</text>
</comment>
<feature type="domain" description="3-beta hydroxysteroid dehydrogenase/isomerase" evidence="4">
    <location>
        <begin position="61"/>
        <end position="298"/>
    </location>
</feature>
<dbReference type="Proteomes" id="UP001222027">
    <property type="component" value="Unassembled WGS sequence"/>
</dbReference>
<evidence type="ECO:0000313" key="6">
    <source>
        <dbReference type="Proteomes" id="UP001222027"/>
    </source>
</evidence>
<dbReference type="GO" id="GO:0016616">
    <property type="term" value="F:oxidoreductase activity, acting on the CH-OH group of donors, NAD or NADP as acceptor"/>
    <property type="evidence" value="ECO:0007669"/>
    <property type="project" value="InterPro"/>
</dbReference>
<evidence type="ECO:0000313" key="5">
    <source>
        <dbReference type="EMBL" id="KAJ8505961.1"/>
    </source>
</evidence>
<keyword evidence="1 2" id="KW-0560">Oxidoreductase</keyword>
<dbReference type="Pfam" id="PF01073">
    <property type="entry name" value="3Beta_HSD"/>
    <property type="match status" value="1"/>
</dbReference>
<dbReference type="CDD" id="cd08958">
    <property type="entry name" value="FR_SDR_e"/>
    <property type="match status" value="1"/>
</dbReference>
<gene>
    <name evidence="5" type="ORF">OPV22_006847</name>
</gene>
<evidence type="ECO:0000256" key="3">
    <source>
        <dbReference type="SAM" id="MobiDB-lite"/>
    </source>
</evidence>
<dbReference type="EMBL" id="JAQQAF010000002">
    <property type="protein sequence ID" value="KAJ8505961.1"/>
    <property type="molecule type" value="Genomic_DNA"/>
</dbReference>